<geneLocation type="plasmid" evidence="4">
    <name>pboct2</name>
</geneLocation>
<proteinExistence type="predicted"/>
<name>A0A856MN70_9CYAN</name>
<gene>
    <name evidence="3" type="ORF">DP114_34050</name>
</gene>
<keyword evidence="3" id="KW-0614">Plasmid</keyword>
<accession>A0A856MN70</accession>
<dbReference type="Proteomes" id="UP000503129">
    <property type="component" value="Plasmid pBOCT2"/>
</dbReference>
<protein>
    <recommendedName>
        <fullName evidence="2">eCIS core domain-containing protein</fullName>
    </recommendedName>
</protein>
<dbReference type="AlphaFoldDB" id="A0A856MN70"/>
<feature type="domain" description="eCIS core" evidence="2">
    <location>
        <begin position="122"/>
        <end position="197"/>
    </location>
</feature>
<evidence type="ECO:0000256" key="1">
    <source>
        <dbReference type="SAM" id="MobiDB-lite"/>
    </source>
</evidence>
<organism evidence="3 4">
    <name type="scientific">Brasilonema sennae CENA114</name>
    <dbReference type="NCBI Taxonomy" id="415709"/>
    <lineage>
        <taxon>Bacteria</taxon>
        <taxon>Bacillati</taxon>
        <taxon>Cyanobacteriota</taxon>
        <taxon>Cyanophyceae</taxon>
        <taxon>Nostocales</taxon>
        <taxon>Scytonemataceae</taxon>
        <taxon>Brasilonema</taxon>
        <taxon>Bromeliae group (in: Brasilonema)</taxon>
    </lineage>
</organism>
<evidence type="ECO:0000313" key="3">
    <source>
        <dbReference type="EMBL" id="QDL12863.1"/>
    </source>
</evidence>
<keyword evidence="4" id="KW-1185">Reference proteome</keyword>
<dbReference type="Pfam" id="PF13699">
    <property type="entry name" value="eCIS_core"/>
    <property type="match status" value="1"/>
</dbReference>
<dbReference type="InterPro" id="IPR025295">
    <property type="entry name" value="eCIS_core_dom"/>
</dbReference>
<feature type="region of interest" description="Disordered" evidence="1">
    <location>
        <begin position="1"/>
        <end position="25"/>
    </location>
</feature>
<dbReference type="KEGG" id="bsen:DP114_34050"/>
<evidence type="ECO:0000313" key="4">
    <source>
        <dbReference type="Proteomes" id="UP000503129"/>
    </source>
</evidence>
<dbReference type="EMBL" id="CP030120">
    <property type="protein sequence ID" value="QDL12863.1"/>
    <property type="molecule type" value="Genomic_DNA"/>
</dbReference>
<reference evidence="3 4" key="1">
    <citation type="submission" date="2018-06" db="EMBL/GenBank/DDBJ databases">
        <title>Comparative genomics of Brasilonema spp. strains.</title>
        <authorList>
            <person name="Alvarenga D.O."/>
            <person name="Fiore M.F."/>
            <person name="Varani A.M."/>
        </authorList>
    </citation>
    <scope>NUCLEOTIDE SEQUENCE [LARGE SCALE GENOMIC DNA]</scope>
    <source>
        <strain evidence="3 4">CENA114</strain>
        <plasmid evidence="4">pboct2</plasmid>
    </source>
</reference>
<sequence>MSGLLQRRLEHASSKGRNLANIPISRPDAPSKLAVQTKLTIGEPGDKYEQEADRVAAQIVKQINAPVSGQAGQNVQREEISEEEKDLQMKPMLQLQPGKSGMTAAPEVEASIQQARGGGQLLADSIREPMEQAFGADFSSVKIHTDRQSDQLNQSIQARAFTTGQNVFFRQGEYNPRSWGGQELLAHELTHVVQQNKNVVQRSKDIHVKTGVSSYEVIQRVGEEEASTYTVNKEIRRGNRRGSVDETRYESLAKVRFVRECKNKIRQVLEQDLLNQPLLDKGFAQEIENILKDETRFHAILTSLIQAGNCGEFANVIYTHIMDNTKEQPVYKARMVNPNNSYDHALVITSDKSVKRPQDLNPETTVVVDAWNNYKIQRLDQFYKGDNPYGDNINASNIEFLESSMSRGRGVPQEKVISYIQDGANHVYNQYKKEYNSILIKLQKDKPTRGIFSFPRDNRAVDDTRSAMEID</sequence>
<evidence type="ECO:0000259" key="2">
    <source>
        <dbReference type="Pfam" id="PF13699"/>
    </source>
</evidence>